<evidence type="ECO:0000313" key="8">
    <source>
        <dbReference type="EMBL" id="GER45822.1"/>
    </source>
</evidence>
<keyword evidence="3" id="KW-0325">Glycoprotein</keyword>
<dbReference type="FunFam" id="2.60.40.420:FF:000018">
    <property type="entry name" value="Lamin-like protein"/>
    <property type="match status" value="1"/>
</dbReference>
<proteinExistence type="inferred from homology"/>
<accession>A0A5A7QLU0</accession>
<evidence type="ECO:0000256" key="6">
    <source>
        <dbReference type="SAM" id="SignalP"/>
    </source>
</evidence>
<feature type="chain" id="PRO_5022678652" evidence="6">
    <location>
        <begin position="28"/>
        <end position="175"/>
    </location>
</feature>
<dbReference type="Pfam" id="PF02298">
    <property type="entry name" value="Cu_bind_like"/>
    <property type="match status" value="1"/>
</dbReference>
<evidence type="ECO:0000256" key="4">
    <source>
        <dbReference type="ARBA" id="ARBA00035011"/>
    </source>
</evidence>
<dbReference type="PANTHER" id="PTHR33021">
    <property type="entry name" value="BLUE COPPER PROTEIN"/>
    <property type="match status" value="1"/>
</dbReference>
<dbReference type="OrthoDB" id="1851979at2759"/>
<evidence type="ECO:0000256" key="2">
    <source>
        <dbReference type="ARBA" id="ARBA00023157"/>
    </source>
</evidence>
<evidence type="ECO:0000256" key="5">
    <source>
        <dbReference type="ARBA" id="ARBA00037626"/>
    </source>
</evidence>
<evidence type="ECO:0000259" key="7">
    <source>
        <dbReference type="PROSITE" id="PS51485"/>
    </source>
</evidence>
<keyword evidence="2" id="KW-1015">Disulfide bond</keyword>
<comment type="caution">
    <text evidence="8">The sequence shown here is derived from an EMBL/GenBank/DDBJ whole genome shotgun (WGS) entry which is preliminary data.</text>
</comment>
<dbReference type="InterPro" id="IPR003245">
    <property type="entry name" value="Phytocyanin_dom"/>
</dbReference>
<reference evidence="9" key="1">
    <citation type="journal article" date="2019" name="Curr. Biol.">
        <title>Genome Sequence of Striga asiatica Provides Insight into the Evolution of Plant Parasitism.</title>
        <authorList>
            <person name="Yoshida S."/>
            <person name="Kim S."/>
            <person name="Wafula E.K."/>
            <person name="Tanskanen J."/>
            <person name="Kim Y.M."/>
            <person name="Honaas L."/>
            <person name="Yang Z."/>
            <person name="Spallek T."/>
            <person name="Conn C.E."/>
            <person name="Ichihashi Y."/>
            <person name="Cheong K."/>
            <person name="Cui S."/>
            <person name="Der J.P."/>
            <person name="Gundlach H."/>
            <person name="Jiao Y."/>
            <person name="Hori C."/>
            <person name="Ishida J.K."/>
            <person name="Kasahara H."/>
            <person name="Kiba T."/>
            <person name="Kim M.S."/>
            <person name="Koo N."/>
            <person name="Laohavisit A."/>
            <person name="Lee Y.H."/>
            <person name="Lumba S."/>
            <person name="McCourt P."/>
            <person name="Mortimer J.C."/>
            <person name="Mutuku J.M."/>
            <person name="Nomura T."/>
            <person name="Sasaki-Sekimoto Y."/>
            <person name="Seto Y."/>
            <person name="Wang Y."/>
            <person name="Wakatake T."/>
            <person name="Sakakibara H."/>
            <person name="Demura T."/>
            <person name="Yamaguchi S."/>
            <person name="Yoneyama K."/>
            <person name="Manabe R.I."/>
            <person name="Nelson D.C."/>
            <person name="Schulman A.H."/>
            <person name="Timko M.P."/>
            <person name="dePamphilis C.W."/>
            <person name="Choi D."/>
            <person name="Shirasu K."/>
        </authorList>
    </citation>
    <scope>NUCLEOTIDE SEQUENCE [LARGE SCALE GENOMIC DNA]</scope>
    <source>
        <strain evidence="9">cv. UVA1</strain>
    </source>
</reference>
<keyword evidence="9" id="KW-1185">Reference proteome</keyword>
<keyword evidence="1 6" id="KW-0732">Signal</keyword>
<dbReference type="Gene3D" id="2.60.40.420">
    <property type="entry name" value="Cupredoxins - blue copper proteins"/>
    <property type="match status" value="1"/>
</dbReference>
<evidence type="ECO:0000256" key="3">
    <source>
        <dbReference type="ARBA" id="ARBA00023180"/>
    </source>
</evidence>
<feature type="domain" description="Phytocyanin" evidence="7">
    <location>
        <begin position="28"/>
        <end position="130"/>
    </location>
</feature>
<gene>
    <name evidence="8" type="ORF">STAS_22799</name>
</gene>
<evidence type="ECO:0000256" key="1">
    <source>
        <dbReference type="ARBA" id="ARBA00022729"/>
    </source>
</evidence>
<comment type="function">
    <text evidence="5">May act as a carbohydrate transporter.</text>
</comment>
<organism evidence="8 9">
    <name type="scientific">Striga asiatica</name>
    <name type="common">Asiatic witchweed</name>
    <name type="synonym">Buchnera asiatica</name>
    <dbReference type="NCBI Taxonomy" id="4170"/>
    <lineage>
        <taxon>Eukaryota</taxon>
        <taxon>Viridiplantae</taxon>
        <taxon>Streptophyta</taxon>
        <taxon>Embryophyta</taxon>
        <taxon>Tracheophyta</taxon>
        <taxon>Spermatophyta</taxon>
        <taxon>Magnoliopsida</taxon>
        <taxon>eudicotyledons</taxon>
        <taxon>Gunneridae</taxon>
        <taxon>Pentapetalae</taxon>
        <taxon>asterids</taxon>
        <taxon>lamiids</taxon>
        <taxon>Lamiales</taxon>
        <taxon>Orobanchaceae</taxon>
        <taxon>Buchnereae</taxon>
        <taxon>Striga</taxon>
    </lineage>
</organism>
<dbReference type="SUPFAM" id="SSF49503">
    <property type="entry name" value="Cupredoxins"/>
    <property type="match status" value="1"/>
</dbReference>
<name>A0A5A7QLU0_STRAF</name>
<comment type="similarity">
    <text evidence="4">Belongs to the early nodulin-like (ENODL) family.</text>
</comment>
<feature type="signal peptide" evidence="6">
    <location>
        <begin position="1"/>
        <end position="27"/>
    </location>
</feature>
<dbReference type="GO" id="GO:0005886">
    <property type="term" value="C:plasma membrane"/>
    <property type="evidence" value="ECO:0007669"/>
    <property type="project" value="TreeGrafter"/>
</dbReference>
<dbReference type="PANTHER" id="PTHR33021:SF231">
    <property type="entry name" value="EARLY NODULIN-LIKE PROTEIN 17"/>
    <property type="match status" value="1"/>
</dbReference>
<protein>
    <submittedName>
        <fullName evidence="8">Early nodulin-like protein 17</fullName>
    </submittedName>
</protein>
<dbReference type="GO" id="GO:0009055">
    <property type="term" value="F:electron transfer activity"/>
    <property type="evidence" value="ECO:0007669"/>
    <property type="project" value="InterPro"/>
</dbReference>
<dbReference type="PROSITE" id="PS51485">
    <property type="entry name" value="PHYTOCYANIN"/>
    <property type="match status" value="1"/>
</dbReference>
<dbReference type="EMBL" id="BKCP01007327">
    <property type="protein sequence ID" value="GER45822.1"/>
    <property type="molecule type" value="Genomic_DNA"/>
</dbReference>
<dbReference type="AlphaFoldDB" id="A0A5A7QLU0"/>
<sequence>MLGTRRGVVLAAAALMFSAMVLPEVAAVRYIVGNGGLGGWTSGVNYSNWTHGKHFYNGDWLFFVYDRNQYQVLEVNKTTYDNCTLDQPIHNFTGGAGRDVVALNQTRNYYFISSVGYCFGGMKLAVHVENPPPPPSTSPSRNGSPSSLVSSFRARALVPALFAAAAVWDSFLLLV</sequence>
<evidence type="ECO:0000313" key="9">
    <source>
        <dbReference type="Proteomes" id="UP000325081"/>
    </source>
</evidence>
<dbReference type="InterPro" id="IPR008972">
    <property type="entry name" value="Cupredoxin"/>
</dbReference>
<dbReference type="Proteomes" id="UP000325081">
    <property type="component" value="Unassembled WGS sequence"/>
</dbReference>
<dbReference type="InterPro" id="IPR039391">
    <property type="entry name" value="Phytocyanin-like"/>
</dbReference>